<keyword evidence="2" id="KW-0479">Metal-binding</keyword>
<dbReference type="PaxDb" id="30732-ENSOMEP00000002778"/>
<dbReference type="Pfam" id="PF05761">
    <property type="entry name" value="5_nucleotid"/>
    <property type="match status" value="1"/>
</dbReference>
<reference evidence="6" key="2">
    <citation type="submission" date="2025-09" db="UniProtKB">
        <authorList>
            <consortium name="Ensembl"/>
        </authorList>
    </citation>
    <scope>IDENTIFICATION</scope>
</reference>
<dbReference type="Ensembl" id="ENSOMET00000011925.1">
    <property type="protein sequence ID" value="ENSOMEP00000002778.1"/>
    <property type="gene ID" value="ENSOMEG00000003737.1"/>
</dbReference>
<reference evidence="6" key="1">
    <citation type="submission" date="2025-08" db="UniProtKB">
        <authorList>
            <consortium name="Ensembl"/>
        </authorList>
    </citation>
    <scope>IDENTIFICATION</scope>
</reference>
<proteinExistence type="inferred from homology"/>
<dbReference type="RefSeq" id="XP_024149426.1">
    <property type="nucleotide sequence ID" value="XM_024293658.2"/>
</dbReference>
<comment type="similarity">
    <text evidence="1">Belongs to the 5'(3')-deoxyribonucleotidase family.</text>
</comment>
<dbReference type="CDD" id="cd07522">
    <property type="entry name" value="HAD_cN-II"/>
    <property type="match status" value="1"/>
</dbReference>
<name>A0A3B3BCM1_ORYME</name>
<dbReference type="Proteomes" id="UP000261560">
    <property type="component" value="Unplaced"/>
</dbReference>
<dbReference type="Gene3D" id="3.40.50.1000">
    <property type="entry name" value="HAD superfamily/HAD-like"/>
    <property type="match status" value="1"/>
</dbReference>
<dbReference type="CTD" id="64943"/>
<evidence type="ECO:0000256" key="1">
    <source>
        <dbReference type="ARBA" id="ARBA00009589"/>
    </source>
</evidence>
<dbReference type="InterPro" id="IPR008380">
    <property type="entry name" value="HAD-SF_hydro_IG_5-nucl"/>
</dbReference>
<dbReference type="GeneTree" id="ENSGT00940000164911"/>
<evidence type="ECO:0000256" key="5">
    <source>
        <dbReference type="SAM" id="MobiDB-lite"/>
    </source>
</evidence>
<dbReference type="PANTHER" id="PTHR12103:SF19">
    <property type="entry name" value="5'-NUCLEOTIDASE DOMAIN-CONTAINING 2"/>
    <property type="match status" value="1"/>
</dbReference>
<keyword evidence="4" id="KW-0460">Magnesium</keyword>
<dbReference type="InterPro" id="IPR023214">
    <property type="entry name" value="HAD_sf"/>
</dbReference>
<feature type="compositionally biased region" description="Basic and acidic residues" evidence="5">
    <location>
        <begin position="72"/>
        <end position="81"/>
    </location>
</feature>
<sequence length="624" mass="71676">MINGRRGLCESKAVFSSQPSSPKRKGGSANMSLKTVGTALTRSLWSRGNGTPPLPRNPKASRLSTTCGAFGDHGEKSRHQSGEAPSPGEHPHKCASGDTKRPKESMRGPGVTGVRRRSFTSNAAPMDQRSYLWTRYNDLKRLVYDLIPPGACKSLNSSVIYANNEVNLAEVDIYGFDYDYTLAQYSNALNTLIYNTARDFLVEHFKYPEEIKKYDYLPNFAVRGLHYDIQKGLLMKIDAFHYIQPGTVYRGLSPLPDEEVLELYGGTFHVPLQQDSGFYGKGPKVKQFMDIFSIPEMTLMAVANDFFITNDIEYDPVHLFKDVSEAIGMVHIKGYMYKWIMQDLDKFILRGDETDAVLHKLVSHGKKLFLITNSPFSFVDKGMTHMVGKNWRDFFDVVIVQADKPHFFTDCIKPFRRLDGNGDLRWEKINSLEKGQIYKQGNLFDFLRLTGWRGSKVLYFGDHLYSDLADLMLRHGWRTAAIVPELDHETKVVSAHRYAVNLTWLQALTGLMERLQVHRDAESRDVFLEWQKEREELRVMTKNLFNPQFGSIFRTLHNPTYFSRRLNRFSDIYMASLSCLLNYDTSYTFYPRRTPLQHEAPLWMDQLCTGCMKTPHLEDMANIR</sequence>
<accession>A0A3B3BCM1</accession>
<dbReference type="NCBIfam" id="TIGR02244">
    <property type="entry name" value="HAD-IG-Ncltidse"/>
    <property type="match status" value="1"/>
</dbReference>
<dbReference type="InterPro" id="IPR036412">
    <property type="entry name" value="HAD-like_sf"/>
</dbReference>
<dbReference type="FunFam" id="3.40.50.1000:FF:000026">
    <property type="entry name" value="NT5DC3 isoform 1"/>
    <property type="match status" value="1"/>
</dbReference>
<dbReference type="GeneID" id="112159528"/>
<evidence type="ECO:0000256" key="2">
    <source>
        <dbReference type="ARBA" id="ARBA00022723"/>
    </source>
</evidence>
<dbReference type="GO" id="GO:0046872">
    <property type="term" value="F:metal ion binding"/>
    <property type="evidence" value="ECO:0007669"/>
    <property type="project" value="UniProtKB-KW"/>
</dbReference>
<evidence type="ECO:0000313" key="7">
    <source>
        <dbReference type="Proteomes" id="UP000261560"/>
    </source>
</evidence>
<evidence type="ECO:0000256" key="4">
    <source>
        <dbReference type="ARBA" id="ARBA00022842"/>
    </source>
</evidence>
<keyword evidence="3" id="KW-0378">Hydrolase</keyword>
<evidence type="ECO:0000313" key="6">
    <source>
        <dbReference type="Ensembl" id="ENSOMEP00000002778.1"/>
    </source>
</evidence>
<organism evidence="6 7">
    <name type="scientific">Oryzias melastigma</name>
    <name type="common">Marine medaka</name>
    <dbReference type="NCBI Taxonomy" id="30732"/>
    <lineage>
        <taxon>Eukaryota</taxon>
        <taxon>Metazoa</taxon>
        <taxon>Chordata</taxon>
        <taxon>Craniata</taxon>
        <taxon>Vertebrata</taxon>
        <taxon>Euteleostomi</taxon>
        <taxon>Actinopterygii</taxon>
        <taxon>Neopterygii</taxon>
        <taxon>Teleostei</taxon>
        <taxon>Neoteleostei</taxon>
        <taxon>Acanthomorphata</taxon>
        <taxon>Ovalentaria</taxon>
        <taxon>Atherinomorphae</taxon>
        <taxon>Beloniformes</taxon>
        <taxon>Adrianichthyidae</taxon>
        <taxon>Oryziinae</taxon>
        <taxon>Oryzias</taxon>
    </lineage>
</organism>
<dbReference type="SUPFAM" id="SSF56784">
    <property type="entry name" value="HAD-like"/>
    <property type="match status" value="1"/>
</dbReference>
<protein>
    <submittedName>
        <fullName evidence="6">5'-nucleotidase domain containing 2</fullName>
    </submittedName>
</protein>
<feature type="compositionally biased region" description="Polar residues" evidence="5">
    <location>
        <begin position="29"/>
        <end position="49"/>
    </location>
</feature>
<dbReference type="OMA" id="LWARGNR"/>
<dbReference type="GO" id="GO:0008253">
    <property type="term" value="F:5'-nucleotidase activity"/>
    <property type="evidence" value="ECO:0007669"/>
    <property type="project" value="TreeGrafter"/>
</dbReference>
<dbReference type="AlphaFoldDB" id="A0A3B3BCM1"/>
<dbReference type="OrthoDB" id="409330at2759"/>
<feature type="region of interest" description="Disordered" evidence="5">
    <location>
        <begin position="1"/>
        <end position="120"/>
    </location>
</feature>
<evidence type="ECO:0000256" key="3">
    <source>
        <dbReference type="ARBA" id="ARBA00022801"/>
    </source>
</evidence>
<dbReference type="PANTHER" id="PTHR12103">
    <property type="entry name" value="5'-NUCLEOTIDASE DOMAIN-CONTAINING"/>
    <property type="match status" value="1"/>
</dbReference>
<keyword evidence="7" id="KW-1185">Reference proteome</keyword>
<dbReference type="KEGG" id="oml:112159528"/>